<dbReference type="SUPFAM" id="SSF51735">
    <property type="entry name" value="NAD(P)-binding Rossmann-fold domains"/>
    <property type="match status" value="1"/>
</dbReference>
<dbReference type="InterPro" id="IPR036291">
    <property type="entry name" value="NAD(P)-bd_dom_sf"/>
</dbReference>
<sequence>MSIDVLAEAMRGADAVVFSAGAGGKESDEATTRVDGDGPEKLAAAAERAGVRRFLLVSVFPEAWRERRMDASFEHYMVEKKKAETQLVETGLDWVILRPSALTDEPGAGRSISASRKSTKRSRGMMSPRRSSGC</sequence>
<evidence type="ECO:0000313" key="4">
    <source>
        <dbReference type="Proteomes" id="UP000825701"/>
    </source>
</evidence>
<dbReference type="KEGG" id="cmet:K6K41_02875"/>
<dbReference type="AlphaFoldDB" id="A0A9E6RCF5"/>
<dbReference type="PANTHER" id="PTHR15020:SF50">
    <property type="entry name" value="UPF0659 PROTEIN YMR090W"/>
    <property type="match status" value="1"/>
</dbReference>
<dbReference type="Gene3D" id="3.40.50.720">
    <property type="entry name" value="NAD(P)-binding Rossmann-like Domain"/>
    <property type="match status" value="1"/>
</dbReference>
<evidence type="ECO:0000313" key="3">
    <source>
        <dbReference type="EMBL" id="QZO00673.1"/>
    </source>
</evidence>
<feature type="domain" description="NAD(P)-binding" evidence="2">
    <location>
        <begin position="4"/>
        <end position="120"/>
    </location>
</feature>
<protein>
    <submittedName>
        <fullName evidence="3">SDR family oxidoreductase</fullName>
    </submittedName>
</protein>
<dbReference type="PANTHER" id="PTHR15020">
    <property type="entry name" value="FLAVIN REDUCTASE-RELATED"/>
    <property type="match status" value="1"/>
</dbReference>
<keyword evidence="4" id="KW-1185">Reference proteome</keyword>
<dbReference type="Proteomes" id="UP000825701">
    <property type="component" value="Chromosome"/>
</dbReference>
<name>A0A9E6RCF5_9HYPH</name>
<proteinExistence type="predicted"/>
<dbReference type="Pfam" id="PF13460">
    <property type="entry name" value="NAD_binding_10"/>
    <property type="match status" value="1"/>
</dbReference>
<dbReference type="RefSeq" id="WP_261403847.1">
    <property type="nucleotide sequence ID" value="NZ_CP081869.1"/>
</dbReference>
<evidence type="ECO:0000256" key="1">
    <source>
        <dbReference type="SAM" id="MobiDB-lite"/>
    </source>
</evidence>
<evidence type="ECO:0000259" key="2">
    <source>
        <dbReference type="Pfam" id="PF13460"/>
    </source>
</evidence>
<feature type="compositionally biased region" description="Low complexity" evidence="1">
    <location>
        <begin position="124"/>
        <end position="134"/>
    </location>
</feature>
<accession>A0A9E6RCF5</accession>
<feature type="region of interest" description="Disordered" evidence="1">
    <location>
        <begin position="103"/>
        <end position="134"/>
    </location>
</feature>
<dbReference type="EMBL" id="CP081869">
    <property type="protein sequence ID" value="QZO00673.1"/>
    <property type="molecule type" value="Genomic_DNA"/>
</dbReference>
<gene>
    <name evidence="3" type="ORF">K6K41_02875</name>
</gene>
<organism evidence="3 4">
    <name type="scientific">Chenggangzhangella methanolivorans</name>
    <dbReference type="NCBI Taxonomy" id="1437009"/>
    <lineage>
        <taxon>Bacteria</taxon>
        <taxon>Pseudomonadati</taxon>
        <taxon>Pseudomonadota</taxon>
        <taxon>Alphaproteobacteria</taxon>
        <taxon>Hyphomicrobiales</taxon>
        <taxon>Methylopilaceae</taxon>
        <taxon>Chenggangzhangella</taxon>
    </lineage>
</organism>
<dbReference type="InterPro" id="IPR016040">
    <property type="entry name" value="NAD(P)-bd_dom"/>
</dbReference>
<reference evidence="3" key="1">
    <citation type="submission" date="2021-08" db="EMBL/GenBank/DDBJ databases">
        <authorList>
            <person name="Zhang H."/>
            <person name="Xu M."/>
            <person name="Yu Z."/>
            <person name="Yang L."/>
            <person name="Cai Y."/>
        </authorList>
    </citation>
    <scope>NUCLEOTIDE SEQUENCE</scope>
    <source>
        <strain evidence="3">CHL1</strain>
    </source>
</reference>